<keyword evidence="3" id="KW-1185">Reference proteome</keyword>
<evidence type="ECO:0000313" key="3">
    <source>
        <dbReference type="Proteomes" id="UP001140949"/>
    </source>
</evidence>
<sequence>MTHGSFADEFSTTWQASKVQANPTFPNNINFTLSNLCRWGRRKFGNVKSHIARLKDRVLELQTTNPTVQSLAEERKESAEINDLFSIEEAYWSQRAKCQWIRDGDKNTKYFHAKATMRKRRNEIRSLNLPDGSWTTDPHSISEALIKHFSSIYNMDEASPIEQDLIASPNPIPEQENAQLGTPSSEDEVKQTIMSMGSFKAPGPDGFPVVVYQKNWEILGKDLTELV</sequence>
<proteinExistence type="predicted"/>
<organism evidence="2 3">
    <name type="scientific">Iris pallida</name>
    <name type="common">Sweet iris</name>
    <dbReference type="NCBI Taxonomy" id="29817"/>
    <lineage>
        <taxon>Eukaryota</taxon>
        <taxon>Viridiplantae</taxon>
        <taxon>Streptophyta</taxon>
        <taxon>Embryophyta</taxon>
        <taxon>Tracheophyta</taxon>
        <taxon>Spermatophyta</taxon>
        <taxon>Magnoliopsida</taxon>
        <taxon>Liliopsida</taxon>
        <taxon>Asparagales</taxon>
        <taxon>Iridaceae</taxon>
        <taxon>Iridoideae</taxon>
        <taxon>Irideae</taxon>
        <taxon>Iris</taxon>
    </lineage>
</organism>
<feature type="region of interest" description="Disordered" evidence="1">
    <location>
        <begin position="168"/>
        <end position="187"/>
    </location>
</feature>
<evidence type="ECO:0000256" key="1">
    <source>
        <dbReference type="SAM" id="MobiDB-lite"/>
    </source>
</evidence>
<accession>A0AAX6HA72</accession>
<dbReference type="Proteomes" id="UP001140949">
    <property type="component" value="Unassembled WGS sequence"/>
</dbReference>
<gene>
    <name evidence="2" type="ORF">M6B38_121080</name>
</gene>
<reference evidence="2" key="1">
    <citation type="journal article" date="2023" name="GigaByte">
        <title>Genome assembly of the bearded iris, Iris pallida Lam.</title>
        <authorList>
            <person name="Bruccoleri R.E."/>
            <person name="Oakeley E.J."/>
            <person name="Faust A.M.E."/>
            <person name="Altorfer M."/>
            <person name="Dessus-Babus S."/>
            <person name="Burckhardt D."/>
            <person name="Oertli M."/>
            <person name="Naumann U."/>
            <person name="Petersen F."/>
            <person name="Wong J."/>
        </authorList>
    </citation>
    <scope>NUCLEOTIDE SEQUENCE</scope>
    <source>
        <strain evidence="2">GSM-AAB239-AS_SAM_17_03QT</strain>
    </source>
</reference>
<comment type="caution">
    <text evidence="2">The sequence shown here is derived from an EMBL/GenBank/DDBJ whole genome shotgun (WGS) entry which is preliminary data.</text>
</comment>
<dbReference type="AlphaFoldDB" id="A0AAX6HA72"/>
<name>A0AAX6HA72_IRIPA</name>
<evidence type="ECO:0008006" key="4">
    <source>
        <dbReference type="Google" id="ProtNLM"/>
    </source>
</evidence>
<protein>
    <recommendedName>
        <fullName evidence="4">Reverse transcriptase</fullName>
    </recommendedName>
</protein>
<reference evidence="2" key="2">
    <citation type="submission" date="2023-04" db="EMBL/GenBank/DDBJ databases">
        <authorList>
            <person name="Bruccoleri R.E."/>
            <person name="Oakeley E.J."/>
            <person name="Faust A.-M."/>
            <person name="Dessus-Babus S."/>
            <person name="Altorfer M."/>
            <person name="Burckhardt D."/>
            <person name="Oertli M."/>
            <person name="Naumann U."/>
            <person name="Petersen F."/>
            <person name="Wong J."/>
        </authorList>
    </citation>
    <scope>NUCLEOTIDE SEQUENCE</scope>
    <source>
        <strain evidence="2">GSM-AAB239-AS_SAM_17_03QT</strain>
        <tissue evidence="2">Leaf</tissue>
    </source>
</reference>
<evidence type="ECO:0000313" key="2">
    <source>
        <dbReference type="EMBL" id="KAJ6837487.1"/>
    </source>
</evidence>
<dbReference type="EMBL" id="JANAVB010011397">
    <property type="protein sequence ID" value="KAJ6837487.1"/>
    <property type="molecule type" value="Genomic_DNA"/>
</dbReference>